<organism evidence="4 5">
    <name type="scientific">Pseudoclavibacter endophyticus</name>
    <dbReference type="NCBI Taxonomy" id="1778590"/>
    <lineage>
        <taxon>Bacteria</taxon>
        <taxon>Bacillati</taxon>
        <taxon>Actinomycetota</taxon>
        <taxon>Actinomycetes</taxon>
        <taxon>Micrococcales</taxon>
        <taxon>Microbacteriaceae</taxon>
        <taxon>Pseudoclavibacter</taxon>
    </lineage>
</organism>
<dbReference type="PROSITE" id="PS00061">
    <property type="entry name" value="ADH_SHORT"/>
    <property type="match status" value="1"/>
</dbReference>
<dbReference type="GO" id="GO:0016491">
    <property type="term" value="F:oxidoreductase activity"/>
    <property type="evidence" value="ECO:0007669"/>
    <property type="project" value="UniProtKB-KW"/>
</dbReference>
<evidence type="ECO:0000256" key="3">
    <source>
        <dbReference type="RuleBase" id="RU000363"/>
    </source>
</evidence>
<dbReference type="PRINTS" id="PR00080">
    <property type="entry name" value="SDRFAMILY"/>
</dbReference>
<gene>
    <name evidence="4" type="ORF">F8O04_01620</name>
</gene>
<dbReference type="OrthoDB" id="158573at2"/>
<reference evidence="4 5" key="1">
    <citation type="submission" date="2019-09" db="EMBL/GenBank/DDBJ databases">
        <title>Phylogeny of genus Pseudoclavibacter and closely related genus.</title>
        <authorList>
            <person name="Li Y."/>
        </authorList>
    </citation>
    <scope>NUCLEOTIDE SEQUENCE [LARGE SCALE GENOMIC DNA]</scope>
    <source>
        <strain evidence="4 5">EGI 60007</strain>
    </source>
</reference>
<comment type="similarity">
    <text evidence="1 3">Belongs to the short-chain dehydrogenases/reductases (SDR) family.</text>
</comment>
<dbReference type="EMBL" id="WBJY01000001">
    <property type="protein sequence ID" value="KAB1650459.1"/>
    <property type="molecule type" value="Genomic_DNA"/>
</dbReference>
<evidence type="ECO:0000313" key="4">
    <source>
        <dbReference type="EMBL" id="KAB1650459.1"/>
    </source>
</evidence>
<dbReference type="SUPFAM" id="SSF51735">
    <property type="entry name" value="NAD(P)-binding Rossmann-fold domains"/>
    <property type="match status" value="1"/>
</dbReference>
<dbReference type="PRINTS" id="PR00081">
    <property type="entry name" value="GDHRDH"/>
</dbReference>
<sequence>MPGRVETSRATAAVERPVALVTGATRGIGRAIAIDLARTHRVIVGGRDPETVGALVTELGDAAPFAVDLADEAHVAAAVAGLADGAGADGIDVLVHSAGVIGPIAPVAASDRAEFRRILELNVVAVADLTARLLPALRARRGLVVAINSGAGHNAGPRSSVYAASKFALRAVTDSLRAEEAPNGVRVTSIHPGRVGTDMQRELRAAEGGEHEHERYLEPDSVAATVRVAVDLPPSASVHSLSVRPFG</sequence>
<evidence type="ECO:0000256" key="1">
    <source>
        <dbReference type="ARBA" id="ARBA00006484"/>
    </source>
</evidence>
<name>A0A6H9WHM6_9MICO</name>
<dbReference type="Proteomes" id="UP000431744">
    <property type="component" value="Unassembled WGS sequence"/>
</dbReference>
<evidence type="ECO:0000313" key="5">
    <source>
        <dbReference type="Proteomes" id="UP000431744"/>
    </source>
</evidence>
<protein>
    <submittedName>
        <fullName evidence="4">SDR family oxidoreductase</fullName>
    </submittedName>
</protein>
<dbReference type="NCBIfam" id="NF006073">
    <property type="entry name" value="PRK08219.1"/>
    <property type="match status" value="1"/>
</dbReference>
<evidence type="ECO:0000256" key="2">
    <source>
        <dbReference type="ARBA" id="ARBA00023002"/>
    </source>
</evidence>
<dbReference type="GO" id="GO:0016020">
    <property type="term" value="C:membrane"/>
    <property type="evidence" value="ECO:0007669"/>
    <property type="project" value="TreeGrafter"/>
</dbReference>
<dbReference type="InterPro" id="IPR002347">
    <property type="entry name" value="SDR_fam"/>
</dbReference>
<dbReference type="Gene3D" id="3.40.50.720">
    <property type="entry name" value="NAD(P)-binding Rossmann-like Domain"/>
    <property type="match status" value="1"/>
</dbReference>
<accession>A0A6H9WHM6</accession>
<dbReference type="PANTHER" id="PTHR44196:SF1">
    <property type="entry name" value="DEHYDROGENASE_REDUCTASE SDR FAMILY MEMBER 7B"/>
    <property type="match status" value="1"/>
</dbReference>
<dbReference type="InterPro" id="IPR036291">
    <property type="entry name" value="NAD(P)-bd_dom_sf"/>
</dbReference>
<dbReference type="PANTHER" id="PTHR44196">
    <property type="entry name" value="DEHYDROGENASE/REDUCTASE SDR FAMILY MEMBER 7B"/>
    <property type="match status" value="1"/>
</dbReference>
<dbReference type="Pfam" id="PF00106">
    <property type="entry name" value="adh_short"/>
    <property type="match status" value="1"/>
</dbReference>
<dbReference type="AlphaFoldDB" id="A0A6H9WHM6"/>
<keyword evidence="2" id="KW-0560">Oxidoreductase</keyword>
<comment type="caution">
    <text evidence="4">The sequence shown here is derived from an EMBL/GenBank/DDBJ whole genome shotgun (WGS) entry which is preliminary data.</text>
</comment>
<dbReference type="InterPro" id="IPR020904">
    <property type="entry name" value="Sc_DH/Rdtase_CS"/>
</dbReference>
<proteinExistence type="inferred from homology"/>
<keyword evidence="5" id="KW-1185">Reference proteome</keyword>